<gene>
    <name evidence="1" type="ORF">MNBD_ALPHA02-2403</name>
</gene>
<accession>A0A3B0SJ80</accession>
<proteinExistence type="predicted"/>
<dbReference type="SUPFAM" id="SSF47240">
    <property type="entry name" value="Ferritin-like"/>
    <property type="match status" value="1"/>
</dbReference>
<dbReference type="AlphaFoldDB" id="A0A3B0SJ80"/>
<dbReference type="Pfam" id="PF04305">
    <property type="entry name" value="DUF455"/>
    <property type="match status" value="1"/>
</dbReference>
<name>A0A3B0SJ80_9ZZZZ</name>
<dbReference type="InterPro" id="IPR011197">
    <property type="entry name" value="UCP012318"/>
</dbReference>
<dbReference type="PANTHER" id="PTHR42782">
    <property type="entry name" value="SI:CH73-314G15.3"/>
    <property type="match status" value="1"/>
</dbReference>
<evidence type="ECO:0000313" key="1">
    <source>
        <dbReference type="EMBL" id="VAV96383.1"/>
    </source>
</evidence>
<dbReference type="InterPro" id="IPR007402">
    <property type="entry name" value="DUF455"/>
</dbReference>
<dbReference type="InterPro" id="IPR012347">
    <property type="entry name" value="Ferritin-like"/>
</dbReference>
<sequence length="264" mass="29971">MTAPAPTIGDAAIEILKSARPEDKVRLSHRHAKAWITGELSHAFPANPPNRPARPAVPELLMPRYMPKRRNVTALLHAIAHIEFNAIDLAWDIVARFGQDMPREFTDDWVRVANDEARHFQMITDRLQSYGATYGDLPAHDGLWQSAMDTAHDLLARIAIVPLVLEARGLDVTPAIIARLTKAEDSKSAEILTVIYDEEISHVHAGQKWFNYLCERQNSDPVKTYQKLVQQYFKGQIKPPFNKEARSRAGFEEKYYLPLAQQKN</sequence>
<protein>
    <submittedName>
        <fullName evidence="1">FIG00005326: uncharacterized protein</fullName>
    </submittedName>
</protein>
<dbReference type="EMBL" id="UOED01000107">
    <property type="protein sequence ID" value="VAV96383.1"/>
    <property type="molecule type" value="Genomic_DNA"/>
</dbReference>
<dbReference type="Gene3D" id="1.20.1260.10">
    <property type="match status" value="1"/>
</dbReference>
<dbReference type="CDD" id="cd00657">
    <property type="entry name" value="Ferritin_like"/>
    <property type="match status" value="1"/>
</dbReference>
<dbReference type="InterPro" id="IPR009078">
    <property type="entry name" value="Ferritin-like_SF"/>
</dbReference>
<organism evidence="1">
    <name type="scientific">hydrothermal vent metagenome</name>
    <dbReference type="NCBI Taxonomy" id="652676"/>
    <lineage>
        <taxon>unclassified sequences</taxon>
        <taxon>metagenomes</taxon>
        <taxon>ecological metagenomes</taxon>
    </lineage>
</organism>
<dbReference type="PANTHER" id="PTHR42782:SF4">
    <property type="entry name" value="DUF455 DOMAIN-CONTAINING PROTEIN"/>
    <property type="match status" value="1"/>
</dbReference>
<reference evidence="1" key="1">
    <citation type="submission" date="2018-06" db="EMBL/GenBank/DDBJ databases">
        <authorList>
            <person name="Zhirakovskaya E."/>
        </authorList>
    </citation>
    <scope>NUCLEOTIDE SEQUENCE</scope>
</reference>
<dbReference type="PIRSF" id="PIRSF012318">
    <property type="entry name" value="UCP012318"/>
    <property type="match status" value="1"/>
</dbReference>